<name>A0A2B9PSM6_BACCE</name>
<proteinExistence type="predicted"/>
<evidence type="ECO:0000256" key="1">
    <source>
        <dbReference type="SAM" id="Phobius"/>
    </source>
</evidence>
<dbReference type="EMBL" id="NUIL01000024">
    <property type="protein sequence ID" value="PGO26412.1"/>
    <property type="molecule type" value="Genomic_DNA"/>
</dbReference>
<protein>
    <submittedName>
        <fullName evidence="2">Uncharacterized protein</fullName>
    </submittedName>
</protein>
<gene>
    <name evidence="2" type="ORF">CN984_17760</name>
</gene>
<sequence>MVKKRVDFERVKMILLFVSVVIMMLMFAMTVWGDLFHKDDETIREEKEREERRIQRMEVIRGIK</sequence>
<keyword evidence="1" id="KW-1133">Transmembrane helix</keyword>
<comment type="caution">
    <text evidence="2">The sequence shown here is derived from an EMBL/GenBank/DDBJ whole genome shotgun (WGS) entry which is preliminary data.</text>
</comment>
<keyword evidence="1" id="KW-0812">Transmembrane</keyword>
<dbReference type="Proteomes" id="UP000223777">
    <property type="component" value="Unassembled WGS sequence"/>
</dbReference>
<organism evidence="2 3">
    <name type="scientific">Bacillus cereus</name>
    <dbReference type="NCBI Taxonomy" id="1396"/>
    <lineage>
        <taxon>Bacteria</taxon>
        <taxon>Bacillati</taxon>
        <taxon>Bacillota</taxon>
        <taxon>Bacilli</taxon>
        <taxon>Bacillales</taxon>
        <taxon>Bacillaceae</taxon>
        <taxon>Bacillus</taxon>
        <taxon>Bacillus cereus group</taxon>
    </lineage>
</organism>
<reference evidence="2 3" key="1">
    <citation type="submission" date="2017-09" db="EMBL/GenBank/DDBJ databases">
        <title>Large-scale bioinformatics analysis of Bacillus genomes uncovers conserved roles of natural products in bacterial physiology.</title>
        <authorList>
            <consortium name="Agbiome Team Llc"/>
            <person name="Bleich R.M."/>
            <person name="Grubbs K.J."/>
            <person name="Santa Maria K.C."/>
            <person name="Allen S.E."/>
            <person name="Farag S."/>
            <person name="Shank E.A."/>
            <person name="Bowers A."/>
        </authorList>
    </citation>
    <scope>NUCLEOTIDE SEQUENCE [LARGE SCALE GENOMIC DNA]</scope>
    <source>
        <strain evidence="2 3">AFS050027</strain>
    </source>
</reference>
<evidence type="ECO:0000313" key="3">
    <source>
        <dbReference type="Proteomes" id="UP000223777"/>
    </source>
</evidence>
<dbReference type="RefSeq" id="WP_098765300.1">
    <property type="nucleotide sequence ID" value="NZ_NUIL01000024.1"/>
</dbReference>
<accession>A0A2B9PSM6</accession>
<keyword evidence="1" id="KW-0472">Membrane</keyword>
<dbReference type="AlphaFoldDB" id="A0A2B9PSM6"/>
<evidence type="ECO:0000313" key="2">
    <source>
        <dbReference type="EMBL" id="PGO26412.1"/>
    </source>
</evidence>
<feature type="transmembrane region" description="Helical" evidence="1">
    <location>
        <begin position="12"/>
        <end position="32"/>
    </location>
</feature>